<dbReference type="GO" id="GO:0003677">
    <property type="term" value="F:DNA binding"/>
    <property type="evidence" value="ECO:0007669"/>
    <property type="project" value="InterPro"/>
</dbReference>
<dbReference type="InterPro" id="IPR036388">
    <property type="entry name" value="WH-like_DNA-bd_sf"/>
</dbReference>
<dbReference type="PROSITE" id="PS00622">
    <property type="entry name" value="HTH_LUXR_1"/>
    <property type="match status" value="1"/>
</dbReference>
<gene>
    <name evidence="6" type="primary">cnrH</name>
    <name evidence="6" type="ORF">CFBP8129_14910</name>
</gene>
<evidence type="ECO:0000256" key="3">
    <source>
        <dbReference type="ARBA" id="ARBA00023082"/>
    </source>
</evidence>
<evidence type="ECO:0000259" key="5">
    <source>
        <dbReference type="PROSITE" id="PS00622"/>
    </source>
</evidence>
<comment type="similarity">
    <text evidence="1">Belongs to the sigma-70 factor family. ECF subfamily.</text>
</comment>
<protein>
    <submittedName>
        <fullName evidence="6">RNA polymerase sigma factor CnrH</fullName>
    </submittedName>
</protein>
<dbReference type="SUPFAM" id="SSF88659">
    <property type="entry name" value="Sigma3 and sigma4 domains of RNA polymerase sigma factors"/>
    <property type="match status" value="1"/>
</dbReference>
<keyword evidence="3" id="KW-0731">Sigma factor</keyword>
<dbReference type="InterPro" id="IPR000792">
    <property type="entry name" value="Tscrpt_reg_LuxR_C"/>
</dbReference>
<dbReference type="Pfam" id="PF08281">
    <property type="entry name" value="Sigma70_r4_2"/>
    <property type="match status" value="1"/>
</dbReference>
<feature type="domain" description="HTH luxR-type" evidence="5">
    <location>
        <begin position="134"/>
        <end position="161"/>
    </location>
</feature>
<dbReference type="InterPro" id="IPR014284">
    <property type="entry name" value="RNA_pol_sigma-70_dom"/>
</dbReference>
<dbReference type="EMBL" id="LR828253">
    <property type="protein sequence ID" value="CAD0318917.1"/>
    <property type="molecule type" value="Genomic_DNA"/>
</dbReference>
<dbReference type="InterPro" id="IPR013324">
    <property type="entry name" value="RNA_pol_sigma_r3/r4-like"/>
</dbReference>
<evidence type="ECO:0000256" key="4">
    <source>
        <dbReference type="ARBA" id="ARBA00023163"/>
    </source>
</evidence>
<evidence type="ECO:0000313" key="6">
    <source>
        <dbReference type="EMBL" id="CAD0318917.1"/>
    </source>
</evidence>
<dbReference type="SUPFAM" id="SSF88946">
    <property type="entry name" value="Sigma2 domain of RNA polymerase sigma factors"/>
    <property type="match status" value="1"/>
</dbReference>
<dbReference type="PANTHER" id="PTHR43133">
    <property type="entry name" value="RNA POLYMERASE ECF-TYPE SIGMA FACTO"/>
    <property type="match status" value="1"/>
</dbReference>
<name>A0A6V7CNB8_9XANT</name>
<proteinExistence type="inferred from homology"/>
<dbReference type="GO" id="GO:0006352">
    <property type="term" value="P:DNA-templated transcription initiation"/>
    <property type="evidence" value="ECO:0007669"/>
    <property type="project" value="InterPro"/>
</dbReference>
<dbReference type="RefSeq" id="WP_006449917.1">
    <property type="nucleotide sequence ID" value="NZ_CP018728.1"/>
</dbReference>
<organism evidence="6">
    <name type="scientific">Xanthomonas hortorum pv. gardneri</name>
    <dbReference type="NCBI Taxonomy" id="2754056"/>
    <lineage>
        <taxon>Bacteria</taxon>
        <taxon>Pseudomonadati</taxon>
        <taxon>Pseudomonadota</taxon>
        <taxon>Gammaproteobacteria</taxon>
        <taxon>Lysobacterales</taxon>
        <taxon>Lysobacteraceae</taxon>
        <taxon>Xanthomonas</taxon>
    </lineage>
</organism>
<dbReference type="NCBIfam" id="TIGR02937">
    <property type="entry name" value="sigma70-ECF"/>
    <property type="match status" value="1"/>
</dbReference>
<dbReference type="InterPro" id="IPR007627">
    <property type="entry name" value="RNA_pol_sigma70_r2"/>
</dbReference>
<accession>A0A6V7CNB8</accession>
<dbReference type="InterPro" id="IPR039425">
    <property type="entry name" value="RNA_pol_sigma-70-like"/>
</dbReference>
<dbReference type="EMBL" id="LR828253">
    <property type="protein sequence ID" value="CAD0318908.1"/>
    <property type="molecule type" value="Genomic_DNA"/>
</dbReference>
<evidence type="ECO:0000256" key="2">
    <source>
        <dbReference type="ARBA" id="ARBA00023015"/>
    </source>
</evidence>
<dbReference type="InterPro" id="IPR013249">
    <property type="entry name" value="RNA_pol_sigma70_r4_t2"/>
</dbReference>
<reference evidence="6" key="1">
    <citation type="submission" date="2020-07" db="EMBL/GenBank/DDBJ databases">
        <authorList>
            <person name="Pothier F. J."/>
        </authorList>
    </citation>
    <scope>NUCLEOTIDE SEQUENCE</scope>
    <source>
        <strain evidence="6">CFBP 8129</strain>
    </source>
</reference>
<dbReference type="Gene3D" id="1.10.1740.10">
    <property type="match status" value="1"/>
</dbReference>
<dbReference type="GO" id="GO:0016987">
    <property type="term" value="F:sigma factor activity"/>
    <property type="evidence" value="ECO:0007669"/>
    <property type="project" value="UniProtKB-KW"/>
</dbReference>
<evidence type="ECO:0000256" key="1">
    <source>
        <dbReference type="ARBA" id="ARBA00010641"/>
    </source>
</evidence>
<dbReference type="PANTHER" id="PTHR43133:SF45">
    <property type="entry name" value="RNA POLYMERASE ECF-TYPE SIGMA FACTOR"/>
    <property type="match status" value="1"/>
</dbReference>
<sequence length="166" mass="18983">MSLETDLHTRFNALLQHHRGIVVKVAASYCWNPDDRAELAQDITVQLWRAFPGYDPNRRFSTWMYRIALNVAISDLRGRSRIAHEPVPLEAVADSIADPLARDPAHEQQIAALYRFIAQLPRLERALVLLYLDDHSYREIGEVLGISETNVATKLSRLKARIRAEL</sequence>
<keyword evidence="2" id="KW-0805">Transcription regulation</keyword>
<dbReference type="AlphaFoldDB" id="A0A6V7CNB8"/>
<dbReference type="Gene3D" id="1.10.10.10">
    <property type="entry name" value="Winged helix-like DNA-binding domain superfamily/Winged helix DNA-binding domain"/>
    <property type="match status" value="1"/>
</dbReference>
<dbReference type="InterPro" id="IPR013325">
    <property type="entry name" value="RNA_pol_sigma_r2"/>
</dbReference>
<dbReference type="Pfam" id="PF04542">
    <property type="entry name" value="Sigma70_r2"/>
    <property type="match status" value="1"/>
</dbReference>
<keyword evidence="4" id="KW-0804">Transcription</keyword>